<dbReference type="FunFam" id="3.10.20.740:FF:000003">
    <property type="entry name" value="Formate dehydrogenase subunit alpha"/>
    <property type="match status" value="1"/>
</dbReference>
<feature type="domain" description="2Fe-2S ferredoxin-type" evidence="14">
    <location>
        <begin position="32"/>
        <end position="108"/>
    </location>
</feature>
<dbReference type="Pfam" id="PF01568">
    <property type="entry name" value="Molydop_binding"/>
    <property type="match status" value="1"/>
</dbReference>
<comment type="cofactor">
    <cofactor evidence="1">
        <name>Mo-bis(molybdopterin guanine dinucleotide)</name>
        <dbReference type="ChEBI" id="CHEBI:60539"/>
    </cofactor>
</comment>
<dbReference type="PROSITE" id="PS51839">
    <property type="entry name" value="4FE4S_HC3"/>
    <property type="match status" value="1"/>
</dbReference>
<dbReference type="InterPro" id="IPR006963">
    <property type="entry name" value="Mopterin_OxRdtase_4Fe-4S_dom"/>
</dbReference>
<comment type="cofactor">
    <cofactor evidence="2">
        <name>[4Fe-4S] cluster</name>
        <dbReference type="ChEBI" id="CHEBI:49883"/>
    </cofactor>
</comment>
<organism evidence="18 19">
    <name type="scientific">[Bacillus] enclensis</name>
    <dbReference type="NCBI Taxonomy" id="1402860"/>
    <lineage>
        <taxon>Bacteria</taxon>
        <taxon>Bacillati</taxon>
        <taxon>Bacillota</taxon>
        <taxon>Bacilli</taxon>
        <taxon>Bacillales</taxon>
        <taxon>Bacillaceae</taxon>
        <taxon>Rossellomorea</taxon>
    </lineage>
</organism>
<dbReference type="GO" id="GO:0051539">
    <property type="term" value="F:4 iron, 4 sulfur cluster binding"/>
    <property type="evidence" value="ECO:0007669"/>
    <property type="project" value="UniProtKB-KW"/>
</dbReference>
<dbReference type="Pfam" id="PF12838">
    <property type="entry name" value="Fer4_7"/>
    <property type="match status" value="1"/>
</dbReference>
<evidence type="ECO:0000256" key="6">
    <source>
        <dbReference type="ARBA" id="ARBA00022714"/>
    </source>
</evidence>
<evidence type="ECO:0000256" key="1">
    <source>
        <dbReference type="ARBA" id="ARBA00001942"/>
    </source>
</evidence>
<dbReference type="Proteomes" id="UP000181997">
    <property type="component" value="Unassembled WGS sequence"/>
</dbReference>
<comment type="cofactor">
    <cofactor evidence="12">
        <name>[2Fe-2S] cluster</name>
        <dbReference type="ChEBI" id="CHEBI:190135"/>
    </cofactor>
</comment>
<dbReference type="GO" id="GO:0003954">
    <property type="term" value="F:NADH dehydrogenase activity"/>
    <property type="evidence" value="ECO:0007669"/>
    <property type="project" value="TreeGrafter"/>
</dbReference>
<dbReference type="InterPro" id="IPR017900">
    <property type="entry name" value="4Fe4S_Fe_S_CS"/>
</dbReference>
<dbReference type="FunFam" id="3.40.228.10:FF:000002">
    <property type="entry name" value="Formate dehydrogenase subunit alpha"/>
    <property type="match status" value="1"/>
</dbReference>
<evidence type="ECO:0000256" key="10">
    <source>
        <dbReference type="ARBA" id="ARBA00023004"/>
    </source>
</evidence>
<dbReference type="SMART" id="SM00929">
    <property type="entry name" value="NADH-G_4Fe-4S_3"/>
    <property type="match status" value="1"/>
</dbReference>
<feature type="region of interest" description="Disordered" evidence="13">
    <location>
        <begin position="968"/>
        <end position="994"/>
    </location>
</feature>
<dbReference type="InterPro" id="IPR006656">
    <property type="entry name" value="Mopterin_OxRdtase"/>
</dbReference>
<evidence type="ECO:0000256" key="5">
    <source>
        <dbReference type="ARBA" id="ARBA00022505"/>
    </source>
</evidence>
<feature type="domain" description="4Fe-4S ferredoxin-type" evidence="15">
    <location>
        <begin position="168"/>
        <end position="195"/>
    </location>
</feature>
<dbReference type="Pfam" id="PF04879">
    <property type="entry name" value="Molybdop_Fe4S4"/>
    <property type="match status" value="1"/>
</dbReference>
<evidence type="ECO:0000256" key="9">
    <source>
        <dbReference type="ARBA" id="ARBA00023002"/>
    </source>
</evidence>
<dbReference type="SUPFAM" id="SSF54292">
    <property type="entry name" value="2Fe-2S ferredoxin-like"/>
    <property type="match status" value="1"/>
</dbReference>
<dbReference type="InterPro" id="IPR041924">
    <property type="entry name" value="Formate_Dh-H_N"/>
</dbReference>
<dbReference type="InterPro" id="IPR019574">
    <property type="entry name" value="NADH_UbQ_OxRdtase_Gsu_4Fe4S-bd"/>
</dbReference>
<evidence type="ECO:0000256" key="13">
    <source>
        <dbReference type="SAM" id="MobiDB-lite"/>
    </source>
</evidence>
<dbReference type="InterPro" id="IPR006657">
    <property type="entry name" value="MoPterin_dinucl-bd_dom"/>
</dbReference>
<feature type="domain" description="4Fe-4S His(Cys)3-ligated-type" evidence="17">
    <location>
        <begin position="108"/>
        <end position="148"/>
    </location>
</feature>
<keyword evidence="9" id="KW-0560">Oxidoreductase</keyword>
<keyword evidence="11" id="KW-0411">Iron-sulfur</keyword>
<accession>A0A1C3Z6M1</accession>
<dbReference type="PROSITE" id="PS00198">
    <property type="entry name" value="4FE4S_FER_1"/>
    <property type="match status" value="1"/>
</dbReference>
<keyword evidence="19" id="KW-1185">Reference proteome</keyword>
<dbReference type="Gene3D" id="3.30.70.20">
    <property type="match status" value="1"/>
</dbReference>
<dbReference type="InterPro" id="IPR050123">
    <property type="entry name" value="Prok_molybdopt-oxidoreductase"/>
</dbReference>
<dbReference type="PIRSF" id="PIRSF036643">
    <property type="entry name" value="FDH_alpha"/>
    <property type="match status" value="1"/>
</dbReference>
<dbReference type="GO" id="GO:0016020">
    <property type="term" value="C:membrane"/>
    <property type="evidence" value="ECO:0007669"/>
    <property type="project" value="TreeGrafter"/>
</dbReference>
<dbReference type="PROSITE" id="PS51669">
    <property type="entry name" value="4FE4S_MOW_BIS_MGD"/>
    <property type="match status" value="1"/>
</dbReference>
<protein>
    <submittedName>
        <fullName evidence="18">Formate dehydrogenase major subunit</fullName>
    </submittedName>
</protein>
<dbReference type="Pfam" id="PF13510">
    <property type="entry name" value="Fer2_4"/>
    <property type="match status" value="1"/>
</dbReference>
<dbReference type="AlphaFoldDB" id="A0A1C3Z6M1"/>
<evidence type="ECO:0000259" key="16">
    <source>
        <dbReference type="PROSITE" id="PS51669"/>
    </source>
</evidence>
<dbReference type="InterPro" id="IPR017896">
    <property type="entry name" value="4Fe4S_Fe-S-bd"/>
</dbReference>
<dbReference type="InterPro" id="IPR001041">
    <property type="entry name" value="2Fe-2S_ferredoxin-type"/>
</dbReference>
<evidence type="ECO:0000313" key="18">
    <source>
        <dbReference type="EMBL" id="SCB77966.1"/>
    </source>
</evidence>
<dbReference type="InterPro" id="IPR006478">
    <property type="entry name" value="Formate_DH_asu"/>
</dbReference>
<dbReference type="Pfam" id="PF10588">
    <property type="entry name" value="NADH-G_4Fe-4S_3"/>
    <property type="match status" value="1"/>
</dbReference>
<dbReference type="PANTHER" id="PTHR43105">
    <property type="entry name" value="RESPIRATORY NITRATE REDUCTASE"/>
    <property type="match status" value="1"/>
</dbReference>
<dbReference type="PANTHER" id="PTHR43105:SF14">
    <property type="entry name" value="FORMATE DEHYDROGENASE H"/>
    <property type="match status" value="1"/>
</dbReference>
<dbReference type="GO" id="GO:0046872">
    <property type="term" value="F:metal ion binding"/>
    <property type="evidence" value="ECO:0007669"/>
    <property type="project" value="UniProtKB-KW"/>
</dbReference>
<comment type="similarity">
    <text evidence="3">In the C-terminal section; belongs to the prokaryotic molybdopterin-containing oxidoreductase family.</text>
</comment>
<dbReference type="GO" id="GO:0022904">
    <property type="term" value="P:respiratory electron transport chain"/>
    <property type="evidence" value="ECO:0007669"/>
    <property type="project" value="TreeGrafter"/>
</dbReference>
<dbReference type="SUPFAM" id="SSF53706">
    <property type="entry name" value="Formate dehydrogenase/DMSO reductase, domains 1-3"/>
    <property type="match status" value="1"/>
</dbReference>
<keyword evidence="5" id="KW-0500">Molybdenum</keyword>
<dbReference type="Gene3D" id="2.40.40.20">
    <property type="match status" value="1"/>
</dbReference>
<dbReference type="PROSITE" id="PS51085">
    <property type="entry name" value="2FE2S_FER_2"/>
    <property type="match status" value="1"/>
</dbReference>
<reference evidence="19" key="1">
    <citation type="submission" date="2016-08" db="EMBL/GenBank/DDBJ databases">
        <authorList>
            <person name="Varghese N."/>
            <person name="Submissions Spin"/>
        </authorList>
    </citation>
    <scope>NUCLEOTIDE SEQUENCE [LARGE SCALE GENOMIC DNA]</scope>
    <source>
        <strain evidence="19">SGD-1123</strain>
    </source>
</reference>
<keyword evidence="7" id="KW-0479">Metal-binding</keyword>
<dbReference type="InterPro" id="IPR009010">
    <property type="entry name" value="Asp_de-COase-like_dom_sf"/>
</dbReference>
<dbReference type="GO" id="GO:0008863">
    <property type="term" value="F:formate dehydrogenase (NAD+) activity"/>
    <property type="evidence" value="ECO:0007669"/>
    <property type="project" value="InterPro"/>
</dbReference>
<evidence type="ECO:0000256" key="11">
    <source>
        <dbReference type="ARBA" id="ARBA00023014"/>
    </source>
</evidence>
<name>A0A1C3Z6M1_9BACI</name>
<dbReference type="CDD" id="cd02753">
    <property type="entry name" value="MopB_Formate-Dh-H"/>
    <property type="match status" value="1"/>
</dbReference>
<evidence type="ECO:0000256" key="12">
    <source>
        <dbReference type="ARBA" id="ARBA00034078"/>
    </source>
</evidence>
<gene>
    <name evidence="18" type="ORF">GA0061094_0447</name>
</gene>
<dbReference type="FunFam" id="3.30.70.20:FF:000032">
    <property type="entry name" value="Formate dehydrogenase, alpha subunit"/>
    <property type="match status" value="1"/>
</dbReference>
<dbReference type="NCBIfam" id="TIGR01591">
    <property type="entry name" value="Fdh-alpha"/>
    <property type="match status" value="1"/>
</dbReference>
<evidence type="ECO:0000256" key="3">
    <source>
        <dbReference type="ARBA" id="ARBA00007023"/>
    </source>
</evidence>
<dbReference type="InterPro" id="IPR036010">
    <property type="entry name" value="2Fe-2S_ferredoxin-like_sf"/>
</dbReference>
<evidence type="ECO:0000256" key="7">
    <source>
        <dbReference type="ARBA" id="ARBA00022723"/>
    </source>
</evidence>
<keyword evidence="10" id="KW-0408">Iron</keyword>
<evidence type="ECO:0000313" key="19">
    <source>
        <dbReference type="Proteomes" id="UP000181997"/>
    </source>
</evidence>
<dbReference type="PROSITE" id="PS51379">
    <property type="entry name" value="4FE4S_FER_2"/>
    <property type="match status" value="2"/>
</dbReference>
<dbReference type="GO" id="GO:0051537">
    <property type="term" value="F:2 iron, 2 sulfur cluster binding"/>
    <property type="evidence" value="ECO:0007669"/>
    <property type="project" value="UniProtKB-KW"/>
</dbReference>
<evidence type="ECO:0000259" key="15">
    <source>
        <dbReference type="PROSITE" id="PS51379"/>
    </source>
</evidence>
<proteinExistence type="inferred from homology"/>
<dbReference type="Gene3D" id="3.40.50.740">
    <property type="match status" value="1"/>
</dbReference>
<dbReference type="Pfam" id="PF00384">
    <property type="entry name" value="Molybdopterin"/>
    <property type="match status" value="1"/>
</dbReference>
<dbReference type="GO" id="GO:0043546">
    <property type="term" value="F:molybdopterin cofactor binding"/>
    <property type="evidence" value="ECO:0007669"/>
    <property type="project" value="InterPro"/>
</dbReference>
<evidence type="ECO:0000259" key="17">
    <source>
        <dbReference type="PROSITE" id="PS51839"/>
    </source>
</evidence>
<sequence length="1010" mass="113383">MYTPILKESRRQSYIHRKPSKLVEQGSFNMEGKLSVFINGMEYEADPGLSVLEFLNLKKVEIPQVCYQESLGAIETCDTCIVSINGELKRACGTTLQEAMDIKTELSNVKEARFKAMDTILENHELYCTVCEKNNGDCTLHNTVAQMGLEHQMKPFEPKPYEKDFSGQFYRYDPDQCILCGKCVEACQDIEVNETLSIDWERKEPRVIWDNDVPIDQSSCVSCGQCVTVCPCNALMENDMLGKAGYLTGYNTSLLRSMIDITKNVETGYGPLFAVSDSEAQMRDDQIKKTKTVCTYCGVGCSFNVWTKGREVLKMSPTEEAPANGIASCVKGKFGYGHVNSDKRLSRPLIREGDHFKEVEWEEALNYVAAKFKEIKEKNGPDALGFIASSKATNEESYLLQKLARQVIGTNNVDNCSRYCQSPATKGLFRTVGYGGDAGSMEDIARADLVMLVGTNTADAHPVLASKIKRSHKLFGQKLIVADLRKHEMARRADLFLHPNPGTDLVWLSALSKYIIDQDWHDKDFIHNKVNDFDEYYQSLAPFTLEYAEERTGISKEHLKTVAENIHRAGTTAICWAMGVTQHQIGSDTSTAISNLLLVTGNYGKPGAGAYPLRGHNNVQGASDFGSMPNTFPGYQSVEDNEIRQKFEKAWETELSKDIGMDNHEMVEEIHEGNLKGLYVTGEDMGIVDSNINYVTGAFEKLEFFVVQDLFLTKTAEYADVVLPAVPSVEKEGTFTNTERRIQRIYKALDPLGEARADWEIYSGIAEKLGFNWGYDSPADIMDEAASLTPLMAGVSYDKLEGFNSLQWPVQEDGTDTPLLYTDGFHFDDGKARFYPLEFEYNYPAKKGHDYHVNNGRILEHFHEGNMTSHTKGIRTKAPEPFFEVSEKMAEELEIEEGALIKLSNDNGESTGRVHVTKEVFGKELFITLNSDGKNAVNYLTSNNVDKDTDTPAYKEVPAKVEVLEKKGKSPIPFNNHRWATRNPQMGPEVDRKWKREDYVFPGNEVDQNG</sequence>
<dbReference type="SMART" id="SM00926">
    <property type="entry name" value="Molybdop_Fe4S4"/>
    <property type="match status" value="1"/>
</dbReference>
<dbReference type="Gene3D" id="3.40.228.10">
    <property type="entry name" value="Dimethylsulfoxide Reductase, domain 2"/>
    <property type="match status" value="1"/>
</dbReference>
<dbReference type="FunFam" id="2.20.25.90:FF:000001">
    <property type="entry name" value="Formate dehydrogenase subunit alpha"/>
    <property type="match status" value="1"/>
</dbReference>
<evidence type="ECO:0000256" key="2">
    <source>
        <dbReference type="ARBA" id="ARBA00001966"/>
    </source>
</evidence>
<feature type="domain" description="4Fe-4S ferredoxin-type" evidence="15">
    <location>
        <begin position="211"/>
        <end position="240"/>
    </location>
</feature>
<keyword evidence="8" id="KW-0677">Repeat</keyword>
<evidence type="ECO:0000256" key="4">
    <source>
        <dbReference type="ARBA" id="ARBA00022485"/>
    </source>
</evidence>
<dbReference type="Gene3D" id="2.20.25.90">
    <property type="entry name" value="ADC-like domains"/>
    <property type="match status" value="1"/>
</dbReference>
<dbReference type="EMBL" id="FMAU01000001">
    <property type="protein sequence ID" value="SCB77966.1"/>
    <property type="molecule type" value="Genomic_DNA"/>
</dbReference>
<dbReference type="SUPFAM" id="SSF50692">
    <property type="entry name" value="ADC-like"/>
    <property type="match status" value="1"/>
</dbReference>
<dbReference type="GO" id="GO:0015942">
    <property type="term" value="P:formate metabolic process"/>
    <property type="evidence" value="ECO:0007669"/>
    <property type="project" value="InterPro"/>
</dbReference>
<dbReference type="Gene3D" id="3.10.20.740">
    <property type="match status" value="1"/>
</dbReference>
<feature type="domain" description="4Fe-4S Mo/W bis-MGD-type" evidence="16">
    <location>
        <begin position="287"/>
        <end position="343"/>
    </location>
</feature>
<dbReference type="SUPFAM" id="SSF54862">
    <property type="entry name" value="4Fe-4S ferredoxins"/>
    <property type="match status" value="1"/>
</dbReference>
<evidence type="ECO:0000256" key="8">
    <source>
        <dbReference type="ARBA" id="ARBA00022737"/>
    </source>
</evidence>
<keyword evidence="6" id="KW-0001">2Fe-2S</keyword>
<evidence type="ECO:0000259" key="14">
    <source>
        <dbReference type="PROSITE" id="PS51085"/>
    </source>
</evidence>
<keyword evidence="4" id="KW-0004">4Fe-4S</keyword>